<dbReference type="InterPro" id="IPR014934">
    <property type="entry name" value="DUF1806"/>
</dbReference>
<name>A0A9X4KTT1_9BACL</name>
<organism evidence="1 2">
    <name type="scientific">Cohnella rhizosphaerae</name>
    <dbReference type="NCBI Taxonomy" id="1457232"/>
    <lineage>
        <taxon>Bacteria</taxon>
        <taxon>Bacillati</taxon>
        <taxon>Bacillota</taxon>
        <taxon>Bacilli</taxon>
        <taxon>Bacillales</taxon>
        <taxon>Paenibacillaceae</taxon>
        <taxon>Cohnella</taxon>
    </lineage>
</organism>
<dbReference type="InterPro" id="IPR036492">
    <property type="entry name" value="YojF_sf"/>
</dbReference>
<protein>
    <submittedName>
        <fullName evidence="1">YojF family protein</fullName>
    </submittedName>
</protein>
<dbReference type="Pfam" id="PF08830">
    <property type="entry name" value="DUF1806"/>
    <property type="match status" value="1"/>
</dbReference>
<dbReference type="SUPFAM" id="SSF89442">
    <property type="entry name" value="Hypothetical protein YojF"/>
    <property type="match status" value="1"/>
</dbReference>
<evidence type="ECO:0000313" key="1">
    <source>
        <dbReference type="EMBL" id="MDG0810767.1"/>
    </source>
</evidence>
<dbReference type="RefSeq" id="WP_277532782.1">
    <property type="nucleotide sequence ID" value="NZ_JAPDIA010000003.1"/>
</dbReference>
<dbReference type="Gene3D" id="2.70.180.10">
    <property type="entry name" value="Hypothetical protein YojF"/>
    <property type="match status" value="1"/>
</dbReference>
<gene>
    <name evidence="1" type="ORF">OMP40_16355</name>
</gene>
<dbReference type="Proteomes" id="UP001153404">
    <property type="component" value="Unassembled WGS sequence"/>
</dbReference>
<keyword evidence="2" id="KW-1185">Reference proteome</keyword>
<accession>A0A9X4KTT1</accession>
<evidence type="ECO:0000313" key="2">
    <source>
        <dbReference type="Proteomes" id="UP001153404"/>
    </source>
</evidence>
<reference evidence="1" key="1">
    <citation type="submission" date="2022-10" db="EMBL/GenBank/DDBJ databases">
        <title>Comparative genomic analysis of Cohnella hashimotonis sp. nov., isolated from the International Space Station.</title>
        <authorList>
            <person name="Simpson A."/>
            <person name="Venkateswaran K."/>
        </authorList>
    </citation>
    <scope>NUCLEOTIDE SEQUENCE</scope>
    <source>
        <strain evidence="1">DSM 28161</strain>
    </source>
</reference>
<dbReference type="AlphaFoldDB" id="A0A9X4KTT1"/>
<proteinExistence type="predicted"/>
<sequence length="114" mass="12627">MLPIQTVEIQNRIDSLKNQDLYIHLELTTGAYAAHNDSTKHPAANFITNALIRFGIGSISGNGPYRVGLKMEKGWIYAEGLTHYDETDAERLIMAGHDSSGKLVVALQLSREPF</sequence>
<comment type="caution">
    <text evidence="1">The sequence shown here is derived from an EMBL/GenBank/DDBJ whole genome shotgun (WGS) entry which is preliminary data.</text>
</comment>
<dbReference type="EMBL" id="JAPDIA010000003">
    <property type="protein sequence ID" value="MDG0810767.1"/>
    <property type="molecule type" value="Genomic_DNA"/>
</dbReference>